<dbReference type="Proteomes" id="UP000199087">
    <property type="component" value="Unassembled WGS sequence"/>
</dbReference>
<feature type="transmembrane region" description="Helical" evidence="6">
    <location>
        <begin position="48"/>
        <end position="68"/>
    </location>
</feature>
<dbReference type="STRING" id="1499688.BN000_02719"/>
<evidence type="ECO:0000256" key="6">
    <source>
        <dbReference type="SAM" id="Phobius"/>
    </source>
</evidence>
<dbReference type="EMBL" id="CVRB01000003">
    <property type="protein sequence ID" value="CRK82773.1"/>
    <property type="molecule type" value="Genomic_DNA"/>
</dbReference>
<feature type="domain" description="Cardiolipin synthase N-terminal" evidence="7">
    <location>
        <begin position="28"/>
        <end position="70"/>
    </location>
</feature>
<gene>
    <name evidence="8" type="ORF">BN000_02719</name>
</gene>
<feature type="transmembrane region" description="Helical" evidence="6">
    <location>
        <begin position="12"/>
        <end position="33"/>
    </location>
</feature>
<protein>
    <submittedName>
        <fullName evidence="8">Putative negative regulator of sigma Y YxlE</fullName>
    </submittedName>
</protein>
<organism evidence="8 9">
    <name type="scientific">Neobacillus massiliamazoniensis</name>
    <dbReference type="NCBI Taxonomy" id="1499688"/>
    <lineage>
        <taxon>Bacteria</taxon>
        <taxon>Bacillati</taxon>
        <taxon>Bacillota</taxon>
        <taxon>Bacilli</taxon>
        <taxon>Bacillales</taxon>
        <taxon>Bacillaceae</taxon>
        <taxon>Neobacillus</taxon>
    </lineage>
</organism>
<dbReference type="GO" id="GO:0005886">
    <property type="term" value="C:plasma membrane"/>
    <property type="evidence" value="ECO:0007669"/>
    <property type="project" value="UniProtKB-SubCell"/>
</dbReference>
<keyword evidence="2" id="KW-1003">Cell membrane</keyword>
<proteinExistence type="predicted"/>
<evidence type="ECO:0000259" key="7">
    <source>
        <dbReference type="Pfam" id="PF13396"/>
    </source>
</evidence>
<sequence>MHYGYEIGIDKLWDWLPLLLPLLILQLILLFVALRDLLKRNLSNESKWLWIMIIVFVNLFGPILYFTIGRRGR</sequence>
<name>A0A0U1NXP3_9BACI</name>
<dbReference type="RefSeq" id="WP_090635095.1">
    <property type="nucleotide sequence ID" value="NZ_CVRB01000003.1"/>
</dbReference>
<comment type="subcellular location">
    <subcellularLocation>
        <location evidence="1">Cell membrane</location>
        <topology evidence="1">Multi-pass membrane protein</topology>
    </subcellularLocation>
</comment>
<dbReference type="Pfam" id="PF13396">
    <property type="entry name" value="PLDc_N"/>
    <property type="match status" value="1"/>
</dbReference>
<evidence type="ECO:0000256" key="3">
    <source>
        <dbReference type="ARBA" id="ARBA00022692"/>
    </source>
</evidence>
<dbReference type="InterPro" id="IPR027379">
    <property type="entry name" value="CLS_N"/>
</dbReference>
<evidence type="ECO:0000256" key="2">
    <source>
        <dbReference type="ARBA" id="ARBA00022475"/>
    </source>
</evidence>
<keyword evidence="3 6" id="KW-0812">Transmembrane</keyword>
<keyword evidence="5 6" id="KW-0472">Membrane</keyword>
<evidence type="ECO:0000256" key="1">
    <source>
        <dbReference type="ARBA" id="ARBA00004651"/>
    </source>
</evidence>
<evidence type="ECO:0000313" key="8">
    <source>
        <dbReference type="EMBL" id="CRK82773.1"/>
    </source>
</evidence>
<accession>A0A0U1NXP3</accession>
<keyword evidence="4 6" id="KW-1133">Transmembrane helix</keyword>
<dbReference type="OrthoDB" id="3243324at2"/>
<evidence type="ECO:0000256" key="4">
    <source>
        <dbReference type="ARBA" id="ARBA00022989"/>
    </source>
</evidence>
<evidence type="ECO:0000256" key="5">
    <source>
        <dbReference type="ARBA" id="ARBA00023136"/>
    </source>
</evidence>
<reference evidence="9" key="1">
    <citation type="submission" date="2015-05" db="EMBL/GenBank/DDBJ databases">
        <authorList>
            <person name="Urmite Genomes"/>
        </authorList>
    </citation>
    <scope>NUCLEOTIDE SEQUENCE [LARGE SCALE GENOMIC DNA]</scope>
    <source>
        <strain evidence="9">LF1</strain>
    </source>
</reference>
<dbReference type="AlphaFoldDB" id="A0A0U1NXP3"/>
<evidence type="ECO:0000313" key="9">
    <source>
        <dbReference type="Proteomes" id="UP000199087"/>
    </source>
</evidence>
<keyword evidence="9" id="KW-1185">Reference proteome</keyword>